<proteinExistence type="predicted"/>
<dbReference type="Proteomes" id="UP000057981">
    <property type="component" value="Chromosome"/>
</dbReference>
<gene>
    <name evidence="2" type="ORF">APS56_00015</name>
</gene>
<feature type="region of interest" description="Disordered" evidence="1">
    <location>
        <begin position="315"/>
        <end position="334"/>
    </location>
</feature>
<evidence type="ECO:0000256" key="1">
    <source>
        <dbReference type="SAM" id="MobiDB-lite"/>
    </source>
</evidence>
<feature type="compositionally biased region" description="Low complexity" evidence="1">
    <location>
        <begin position="70"/>
        <end position="83"/>
    </location>
</feature>
<dbReference type="AlphaFoldDB" id="A0A0N7HXX0"/>
<reference evidence="2 3" key="1">
    <citation type="submission" date="2015-10" db="EMBL/GenBank/DDBJ databases">
        <authorList>
            <person name="Gilbert D.G."/>
        </authorList>
    </citation>
    <scope>NUCLEOTIDE SEQUENCE [LARGE SCALE GENOMIC DNA]</scope>
    <source>
        <strain evidence="3">HZ-22</strain>
    </source>
</reference>
<name>A0A0N7HXX0_9FLAO</name>
<evidence type="ECO:0000313" key="3">
    <source>
        <dbReference type="Proteomes" id="UP000057981"/>
    </source>
</evidence>
<dbReference type="STRING" id="1736674.APS56_00015"/>
<protein>
    <submittedName>
        <fullName evidence="2">Uncharacterized protein</fullName>
    </submittedName>
</protein>
<feature type="compositionally biased region" description="Polar residues" evidence="1">
    <location>
        <begin position="57"/>
        <end position="69"/>
    </location>
</feature>
<dbReference type="OrthoDB" id="1524221at2"/>
<dbReference type="KEGG" id="ahz:APS56_00015"/>
<feature type="region of interest" description="Disordered" evidence="1">
    <location>
        <begin position="56"/>
        <end position="83"/>
    </location>
</feature>
<organism evidence="2 3">
    <name type="scientific">Pseudalgibacter alginicilyticus</name>
    <dbReference type="NCBI Taxonomy" id="1736674"/>
    <lineage>
        <taxon>Bacteria</taxon>
        <taxon>Pseudomonadati</taxon>
        <taxon>Bacteroidota</taxon>
        <taxon>Flavobacteriia</taxon>
        <taxon>Flavobacteriales</taxon>
        <taxon>Flavobacteriaceae</taxon>
        <taxon>Pseudalgibacter</taxon>
    </lineage>
</organism>
<evidence type="ECO:0000313" key="2">
    <source>
        <dbReference type="EMBL" id="ALJ03630.1"/>
    </source>
</evidence>
<dbReference type="PATRIC" id="fig|1736674.3.peg.3"/>
<dbReference type="RefSeq" id="WP_054723598.1">
    <property type="nucleotide sequence ID" value="NZ_CP012898.1"/>
</dbReference>
<dbReference type="EMBL" id="CP012898">
    <property type="protein sequence ID" value="ALJ03630.1"/>
    <property type="molecule type" value="Genomic_DNA"/>
</dbReference>
<keyword evidence="3" id="KW-1185">Reference proteome</keyword>
<accession>A0A0N7HXX0</accession>
<sequence length="565" mass="64010">MKPKVIITTFFILCITYSVQAQFLKKLKQKAEEAAERTILRKTDEVVSKKTEKTIDDVTTPNNKNSNDEITTTSNSQITSSNSALNKNTELKKSFYKEDAVVKLHENGKLTQTQYFDANEIAVRLENDLPEPGFIDSEGFIYGFKDGEYTKSSIVALQSQGLMVPTMMLDAYKLPPEPFMAQLQKQSDLGVTANPFNGIVEFAFIYKPDDFRYEDFAESKQTLNGKTYTKFNYLNEPGYEGSYVLFDNKDRLVEVFTKIGESKQNFEIGEMPRQKGESLMIYDYKPVEVTLPPAREVRMQGQGLMEAVMGGVVKGGNQPKGDIDEDDYDTSNSKGQVKSVKSALKNHKIQPSDLPNSYDFDWKLETELVLNTKRNEVMNLTFLIKDGAQYQATKMNSETTKKMGETIMLFDNNLNTSLMLIDAQGNKFMQIYPIPDAGKTEENINTYEISDLPSKTIIGYQCHGLQLEDDRYLMKIYHTTEAEITLTNFLNFSGQNKMNLPDIDSRIIKQFSNGLIMEMDIIDKKKPKNNVNVIAKSLNKTTTSIKPNQYKSMNLFSGAGMMNGN</sequence>